<name>A0ACC0HXJ6_9ERIC</name>
<evidence type="ECO:0000313" key="2">
    <source>
        <dbReference type="Proteomes" id="UP001060215"/>
    </source>
</evidence>
<gene>
    <name evidence="1" type="ORF">LOK49_LG04G00360</name>
</gene>
<sequence>MLQILSTLVLRVTFSGPRKKNHEGPKTDLSYSNKLLFQQLQSHFNQRQEFHVYTLLSRQQVLELREVRGGDEMRLNYLSEKLGVKLIGRKGLGPTADSVIASIKAERANHKSASTSLTLKSVSLFIHDFPYFSIAGFHIIVFKHCFRAAGGKEAPVKSSGR</sequence>
<evidence type="ECO:0000313" key="1">
    <source>
        <dbReference type="EMBL" id="KAI8017663.1"/>
    </source>
</evidence>
<accession>A0ACC0HXJ6</accession>
<keyword evidence="2" id="KW-1185">Reference proteome</keyword>
<comment type="caution">
    <text evidence="1">The sequence shown here is derived from an EMBL/GenBank/DDBJ whole genome shotgun (WGS) entry which is preliminary data.</text>
</comment>
<proteinExistence type="predicted"/>
<organism evidence="1 2">
    <name type="scientific">Camellia lanceoleosa</name>
    <dbReference type="NCBI Taxonomy" id="1840588"/>
    <lineage>
        <taxon>Eukaryota</taxon>
        <taxon>Viridiplantae</taxon>
        <taxon>Streptophyta</taxon>
        <taxon>Embryophyta</taxon>
        <taxon>Tracheophyta</taxon>
        <taxon>Spermatophyta</taxon>
        <taxon>Magnoliopsida</taxon>
        <taxon>eudicotyledons</taxon>
        <taxon>Gunneridae</taxon>
        <taxon>Pentapetalae</taxon>
        <taxon>asterids</taxon>
        <taxon>Ericales</taxon>
        <taxon>Theaceae</taxon>
        <taxon>Camellia</taxon>
    </lineage>
</organism>
<reference evidence="1 2" key="1">
    <citation type="journal article" date="2022" name="Plant J.">
        <title>Chromosome-level genome of Camellia lanceoleosa provides a valuable resource for understanding genome evolution and self-incompatibility.</title>
        <authorList>
            <person name="Gong W."/>
            <person name="Xiao S."/>
            <person name="Wang L."/>
            <person name="Liao Z."/>
            <person name="Chang Y."/>
            <person name="Mo W."/>
            <person name="Hu G."/>
            <person name="Li W."/>
            <person name="Zhao G."/>
            <person name="Zhu H."/>
            <person name="Hu X."/>
            <person name="Ji K."/>
            <person name="Xiang X."/>
            <person name="Song Q."/>
            <person name="Yuan D."/>
            <person name="Jin S."/>
            <person name="Zhang L."/>
        </authorList>
    </citation>
    <scope>NUCLEOTIDE SEQUENCE [LARGE SCALE GENOMIC DNA]</scope>
    <source>
        <strain evidence="1">SQ_2022a</strain>
    </source>
</reference>
<dbReference type="EMBL" id="CM045759">
    <property type="protein sequence ID" value="KAI8017663.1"/>
    <property type="molecule type" value="Genomic_DNA"/>
</dbReference>
<protein>
    <submittedName>
        <fullName evidence="1">Uncharacterized protein</fullName>
    </submittedName>
</protein>
<dbReference type="Proteomes" id="UP001060215">
    <property type="component" value="Chromosome 2"/>
</dbReference>